<dbReference type="AlphaFoldDB" id="A0A3S4RQB1"/>
<proteinExistence type="predicted"/>
<feature type="region of interest" description="Disordered" evidence="1">
    <location>
        <begin position="1"/>
        <end position="24"/>
    </location>
</feature>
<name>A0A3S4RQB1_MYCCI</name>
<dbReference type="Pfam" id="PF14155">
    <property type="entry name" value="DUF4307"/>
    <property type="match status" value="1"/>
</dbReference>
<protein>
    <submittedName>
        <fullName evidence="3">Conserved membrane protein of uncharacterized function</fullName>
    </submittedName>
</protein>
<keyword evidence="4" id="KW-1185">Reference proteome</keyword>
<evidence type="ECO:0000313" key="4">
    <source>
        <dbReference type="Proteomes" id="UP000282551"/>
    </source>
</evidence>
<evidence type="ECO:0000313" key="3">
    <source>
        <dbReference type="EMBL" id="VEG46266.1"/>
    </source>
</evidence>
<dbReference type="OrthoDB" id="4425882at2"/>
<keyword evidence="2" id="KW-1133">Transmembrane helix</keyword>
<dbReference type="Proteomes" id="UP000282551">
    <property type="component" value="Chromosome"/>
</dbReference>
<dbReference type="InterPro" id="IPR025443">
    <property type="entry name" value="DUF4307"/>
</dbReference>
<feature type="transmembrane region" description="Helical" evidence="2">
    <location>
        <begin position="29"/>
        <end position="49"/>
    </location>
</feature>
<reference evidence="3 4" key="1">
    <citation type="submission" date="2018-12" db="EMBL/GenBank/DDBJ databases">
        <authorList>
            <consortium name="Pathogen Informatics"/>
        </authorList>
    </citation>
    <scope>NUCLEOTIDE SEQUENCE [LARGE SCALE GENOMIC DNA]</scope>
    <source>
        <strain evidence="3 4">NCTC10485</strain>
    </source>
</reference>
<gene>
    <name evidence="3" type="ORF">NCTC10485_01009</name>
</gene>
<evidence type="ECO:0000256" key="1">
    <source>
        <dbReference type="SAM" id="MobiDB-lite"/>
    </source>
</evidence>
<keyword evidence="2" id="KW-0472">Membrane</keyword>
<organism evidence="3 4">
    <name type="scientific">Mycolicibacterium chitae</name>
    <name type="common">Mycobacterium chitae</name>
    <dbReference type="NCBI Taxonomy" id="1792"/>
    <lineage>
        <taxon>Bacteria</taxon>
        <taxon>Bacillati</taxon>
        <taxon>Actinomycetota</taxon>
        <taxon>Actinomycetes</taxon>
        <taxon>Mycobacteriales</taxon>
        <taxon>Mycobacteriaceae</taxon>
        <taxon>Mycolicibacterium</taxon>
    </lineage>
</organism>
<dbReference type="EMBL" id="LR134355">
    <property type="protein sequence ID" value="VEG46266.1"/>
    <property type="molecule type" value="Genomic_DNA"/>
</dbReference>
<sequence length="148" mass="16013">MANPSEPTVVAARPESRYGKPRRGPSRTVLAVLAVLVVALGLLIAWAGYQRLGTSDVKGELASFELIDDRTVEVTLSVTREDPSQPVVCIVRGRSLDGSETGRRELLVEPSTEKTVQVRALVKTTRPPVVGDAYGCGTDIPDYLRAPW</sequence>
<dbReference type="RefSeq" id="WP_126332717.1">
    <property type="nucleotide sequence ID" value="NZ_AP022604.1"/>
</dbReference>
<evidence type="ECO:0000256" key="2">
    <source>
        <dbReference type="SAM" id="Phobius"/>
    </source>
</evidence>
<keyword evidence="2" id="KW-0812">Transmembrane</keyword>
<accession>A0A3S4RQB1</accession>